<name>A0ABR4YIJ1_9BACT</name>
<organism evidence="2 3">
    <name type="scientific">Alistipes inops</name>
    <dbReference type="NCBI Taxonomy" id="1501391"/>
    <lineage>
        <taxon>Bacteria</taxon>
        <taxon>Pseudomonadati</taxon>
        <taxon>Bacteroidota</taxon>
        <taxon>Bacteroidia</taxon>
        <taxon>Bacteroidales</taxon>
        <taxon>Rikenellaceae</taxon>
        <taxon>Alistipes</taxon>
    </lineage>
</organism>
<dbReference type="PANTHER" id="PTHR18964:SF149">
    <property type="entry name" value="BIFUNCTIONAL UDP-N-ACETYLGLUCOSAMINE 2-EPIMERASE_N-ACETYLMANNOSAMINE KINASE"/>
    <property type="match status" value="1"/>
</dbReference>
<comment type="similarity">
    <text evidence="1">Belongs to the ROK (NagC/XylR) family.</text>
</comment>
<dbReference type="InterPro" id="IPR043129">
    <property type="entry name" value="ATPase_NBD"/>
</dbReference>
<dbReference type="Pfam" id="PF00480">
    <property type="entry name" value="ROK"/>
    <property type="match status" value="1"/>
</dbReference>
<keyword evidence="3" id="KW-1185">Reference proteome</keyword>
<dbReference type="PANTHER" id="PTHR18964">
    <property type="entry name" value="ROK (REPRESSOR, ORF, KINASE) FAMILY"/>
    <property type="match status" value="1"/>
</dbReference>
<evidence type="ECO:0000313" key="3">
    <source>
        <dbReference type="Proteomes" id="UP000030889"/>
    </source>
</evidence>
<proteinExistence type="inferred from homology"/>
<comment type="caution">
    <text evidence="2">The sequence shown here is derived from an EMBL/GenBank/DDBJ whole genome shotgun (WGS) entry which is preliminary data.</text>
</comment>
<protein>
    <submittedName>
        <fullName evidence="2">Glucokinase</fullName>
    </submittedName>
</protein>
<gene>
    <name evidence="2" type="ORF">LG35_09175</name>
</gene>
<reference evidence="2 3" key="1">
    <citation type="submission" date="2014-09" db="EMBL/GenBank/DDBJ databases">
        <title>Alistipes sp. 627, sp. nov., a novel member of the family Rikenellaceae isolated from human faeces.</title>
        <authorList>
            <person name="Shkoporov A.N."/>
            <person name="Chaplin A.V."/>
            <person name="Motuzova O.V."/>
            <person name="Kafarskaia L.I."/>
            <person name="Khokhlova E.V."/>
            <person name="Efimov B.A."/>
        </authorList>
    </citation>
    <scope>NUCLEOTIDE SEQUENCE [LARGE SCALE GENOMIC DNA]</scope>
    <source>
        <strain evidence="2 3">627</strain>
    </source>
</reference>
<dbReference type="RefSeq" id="WP_022063305.1">
    <property type="nucleotide sequence ID" value="NZ_JRGF01000014.1"/>
</dbReference>
<evidence type="ECO:0000313" key="2">
    <source>
        <dbReference type="EMBL" id="KHE41127.1"/>
    </source>
</evidence>
<dbReference type="InterPro" id="IPR049874">
    <property type="entry name" value="ROK_cs"/>
</dbReference>
<accession>A0ABR4YIJ1</accession>
<dbReference type="PROSITE" id="PS01125">
    <property type="entry name" value="ROK"/>
    <property type="match status" value="1"/>
</dbReference>
<dbReference type="EMBL" id="JRGF01000014">
    <property type="protein sequence ID" value="KHE41127.1"/>
    <property type="molecule type" value="Genomic_DNA"/>
</dbReference>
<sequence length="336" mass="36405">MTEKLAIGVDVGGTNTVTGLVDTEGKTHGERSFKTREYPYFEDYVERLVQDIESLRRIAPGTELAGIGIGAPNGNYFSGVAENPINIRWYERNRDGSQGAQILTIPFVETVKKHYPSLPVVIDNDANAAAIGEMIYGGARGMRDFIEITLGTGLGGGIVANGEMVYGYGGTAGELGHITVRPGGRLCGCGRRGCLETYVSATGIVRTMLEILADDTRPSRLRSVPVEKIDSKMIAEAALDGDELARAAFEETGRILGESLANFVAFSFPEAIFLFGGLAKSGNLLWEPTKRHMETNMLRNYKGMVKLLPSGIDRANAAILGASALVWKELRKLERR</sequence>
<dbReference type="SUPFAM" id="SSF53067">
    <property type="entry name" value="Actin-like ATPase domain"/>
    <property type="match status" value="1"/>
</dbReference>
<dbReference type="InterPro" id="IPR000600">
    <property type="entry name" value="ROK"/>
</dbReference>
<dbReference type="Gene3D" id="3.30.420.40">
    <property type="match status" value="2"/>
</dbReference>
<dbReference type="Proteomes" id="UP000030889">
    <property type="component" value="Unassembled WGS sequence"/>
</dbReference>
<evidence type="ECO:0000256" key="1">
    <source>
        <dbReference type="ARBA" id="ARBA00006479"/>
    </source>
</evidence>